<gene>
    <name evidence="8" type="ORF">ENM42_01900</name>
</gene>
<evidence type="ECO:0000259" key="7">
    <source>
        <dbReference type="Pfam" id="PF16912"/>
    </source>
</evidence>
<evidence type="ECO:0000259" key="6">
    <source>
        <dbReference type="Pfam" id="PF08240"/>
    </source>
</evidence>
<comment type="similarity">
    <text evidence="2">Belongs to the zinc-containing alcohol dehydrogenase family.</text>
</comment>
<dbReference type="Gene3D" id="3.90.180.10">
    <property type="entry name" value="Medium-chain alcohol dehydrogenases, catalytic domain"/>
    <property type="match status" value="1"/>
</dbReference>
<evidence type="ECO:0000313" key="8">
    <source>
        <dbReference type="EMBL" id="HHR40562.1"/>
    </source>
</evidence>
<evidence type="ECO:0000256" key="2">
    <source>
        <dbReference type="ARBA" id="ARBA00008072"/>
    </source>
</evidence>
<reference evidence="8" key="1">
    <citation type="journal article" date="2020" name="mSystems">
        <title>Genome- and Community-Level Interaction Insights into Carbon Utilization and Element Cycling Functions of Hydrothermarchaeota in Hydrothermal Sediment.</title>
        <authorList>
            <person name="Zhou Z."/>
            <person name="Liu Y."/>
            <person name="Xu W."/>
            <person name="Pan J."/>
            <person name="Luo Z.H."/>
            <person name="Li M."/>
        </authorList>
    </citation>
    <scope>NUCLEOTIDE SEQUENCE [LARGE SCALE GENOMIC DNA]</scope>
    <source>
        <strain evidence="8">SpSt-1084</strain>
    </source>
</reference>
<feature type="domain" description="Glucose dehydrogenase C-terminal" evidence="7">
    <location>
        <begin position="154"/>
        <end position="305"/>
    </location>
</feature>
<keyword evidence="3" id="KW-0479">Metal-binding</keyword>
<dbReference type="InterPro" id="IPR036291">
    <property type="entry name" value="NAD(P)-bd_dom_sf"/>
</dbReference>
<dbReference type="SUPFAM" id="SSF50129">
    <property type="entry name" value="GroES-like"/>
    <property type="match status" value="1"/>
</dbReference>
<dbReference type="InterPro" id="IPR013154">
    <property type="entry name" value="ADH-like_N"/>
</dbReference>
<dbReference type="GO" id="GO:0016491">
    <property type="term" value="F:oxidoreductase activity"/>
    <property type="evidence" value="ECO:0007669"/>
    <property type="project" value="UniProtKB-KW"/>
</dbReference>
<protein>
    <submittedName>
        <fullName evidence="8">Alcohol dehydrogenase</fullName>
    </submittedName>
</protein>
<dbReference type="Pfam" id="PF08240">
    <property type="entry name" value="ADH_N"/>
    <property type="match status" value="1"/>
</dbReference>
<evidence type="ECO:0000256" key="3">
    <source>
        <dbReference type="ARBA" id="ARBA00022723"/>
    </source>
</evidence>
<comment type="cofactor">
    <cofactor evidence="1">
        <name>Zn(2+)</name>
        <dbReference type="ChEBI" id="CHEBI:29105"/>
    </cofactor>
</comment>
<evidence type="ECO:0000256" key="4">
    <source>
        <dbReference type="ARBA" id="ARBA00022833"/>
    </source>
</evidence>
<sequence length="316" mass="34753">MKALYFDGKDLKLVEHDKPKADDEAVVKVLLAGICGTDLEILKGYAGFRGVPGHEFVGVVEESKNPELVGKRVVGEINVGCDNCSYCRRNLERHCPNRTVLGIKNRDGAFAEYLSLPEKNLHIVPDNVSDVAAVFTEPLAACYEILEQTHIDPNWRVAIVGDGRLGNLIAQVISTICHEVHVYGKHRRKMDVLISLGLKCFHVSEAEEFGGYDLVVEASGNVSGLWTAIRLVKPRGIIVLKTTVAESVSMNLSPLVVNEVVLIGSRCGPFTPALRALSKKLVKVEQLVDAIYSLEEYQTAFRHAESKEGLKILLKP</sequence>
<dbReference type="SUPFAM" id="SSF51735">
    <property type="entry name" value="NAD(P)-binding Rossmann-fold domains"/>
    <property type="match status" value="1"/>
</dbReference>
<dbReference type="AlphaFoldDB" id="A0A7C5Y9L2"/>
<dbReference type="EMBL" id="DRXS01000103">
    <property type="protein sequence ID" value="HHR40562.1"/>
    <property type="molecule type" value="Genomic_DNA"/>
</dbReference>
<dbReference type="GO" id="GO:0046872">
    <property type="term" value="F:metal ion binding"/>
    <property type="evidence" value="ECO:0007669"/>
    <property type="project" value="UniProtKB-KW"/>
</dbReference>
<accession>A0A7C5Y9L2</accession>
<dbReference type="InterPro" id="IPR011032">
    <property type="entry name" value="GroES-like_sf"/>
</dbReference>
<name>A0A7C5Y9L2_CALS0</name>
<evidence type="ECO:0000256" key="5">
    <source>
        <dbReference type="ARBA" id="ARBA00023002"/>
    </source>
</evidence>
<dbReference type="Pfam" id="PF16912">
    <property type="entry name" value="Glu_dehyd_C"/>
    <property type="match status" value="1"/>
</dbReference>
<organism evidence="8">
    <name type="scientific">Caldiarchaeum subterraneum</name>
    <dbReference type="NCBI Taxonomy" id="311458"/>
    <lineage>
        <taxon>Archaea</taxon>
        <taxon>Nitrososphaerota</taxon>
        <taxon>Candidatus Caldarchaeales</taxon>
        <taxon>Candidatus Caldarchaeaceae</taxon>
        <taxon>Candidatus Caldarchaeum</taxon>
    </lineage>
</organism>
<evidence type="ECO:0000256" key="1">
    <source>
        <dbReference type="ARBA" id="ARBA00001947"/>
    </source>
</evidence>
<dbReference type="CDD" id="cd08242">
    <property type="entry name" value="MDR_like"/>
    <property type="match status" value="1"/>
</dbReference>
<keyword evidence="4" id="KW-0862">Zinc</keyword>
<proteinExistence type="inferred from homology"/>
<keyword evidence="5" id="KW-0560">Oxidoreductase</keyword>
<dbReference type="PANTHER" id="PTHR43350">
    <property type="entry name" value="NAD-DEPENDENT ALCOHOL DEHYDROGENASE"/>
    <property type="match status" value="1"/>
</dbReference>
<dbReference type="PANTHER" id="PTHR43350:SF2">
    <property type="entry name" value="GROES-LIKE ZINC-BINDING ALCOHOL DEHYDROGENASE FAMILY PROTEIN"/>
    <property type="match status" value="1"/>
</dbReference>
<dbReference type="InterPro" id="IPR031640">
    <property type="entry name" value="Glu_dehyd_C"/>
</dbReference>
<comment type="caution">
    <text evidence="8">The sequence shown here is derived from an EMBL/GenBank/DDBJ whole genome shotgun (WGS) entry which is preliminary data.</text>
</comment>
<dbReference type="Gene3D" id="3.40.50.720">
    <property type="entry name" value="NAD(P)-binding Rossmann-like Domain"/>
    <property type="match status" value="1"/>
</dbReference>
<feature type="domain" description="Alcohol dehydrogenase-like N-terminal" evidence="6">
    <location>
        <begin position="22"/>
        <end position="126"/>
    </location>
</feature>